<accession>A0AAD4QFT1</accession>
<evidence type="ECO:0000313" key="4">
    <source>
        <dbReference type="EMBL" id="KAI0292496.1"/>
    </source>
</evidence>
<comment type="pathway">
    <text evidence="1">Mycotoxin biosynthesis.</text>
</comment>
<evidence type="ECO:0000256" key="1">
    <source>
        <dbReference type="ARBA" id="ARBA00004685"/>
    </source>
</evidence>
<dbReference type="GO" id="GO:0016491">
    <property type="term" value="F:oxidoreductase activity"/>
    <property type="evidence" value="ECO:0007669"/>
    <property type="project" value="UniProtKB-KW"/>
</dbReference>
<evidence type="ECO:0000256" key="3">
    <source>
        <dbReference type="ARBA" id="ARBA00035112"/>
    </source>
</evidence>
<dbReference type="GO" id="GO:0043386">
    <property type="term" value="P:mycotoxin biosynthetic process"/>
    <property type="evidence" value="ECO:0007669"/>
    <property type="project" value="InterPro"/>
</dbReference>
<dbReference type="PANTHER" id="PTHR33365:SF11">
    <property type="entry name" value="TAT PATHWAY SIGNAL SEQUENCE"/>
    <property type="match status" value="1"/>
</dbReference>
<comment type="similarity">
    <text evidence="3">Belongs to the ustYa family.</text>
</comment>
<keyword evidence="5" id="KW-1185">Reference proteome</keyword>
<feature type="non-terminal residue" evidence="4">
    <location>
        <position position="1"/>
    </location>
</feature>
<dbReference type="Pfam" id="PF11807">
    <property type="entry name" value="UstYa"/>
    <property type="match status" value="1"/>
</dbReference>
<evidence type="ECO:0000313" key="5">
    <source>
        <dbReference type="Proteomes" id="UP001203297"/>
    </source>
</evidence>
<gene>
    <name evidence="4" type="ORF">B0F90DRAFT_1645692</name>
</gene>
<dbReference type="Proteomes" id="UP001203297">
    <property type="component" value="Unassembled WGS sequence"/>
</dbReference>
<comment type="caution">
    <text evidence="4">The sequence shown here is derived from an EMBL/GenBank/DDBJ whole genome shotgun (WGS) entry which is preliminary data.</text>
</comment>
<dbReference type="AlphaFoldDB" id="A0AAD4QFT1"/>
<evidence type="ECO:0000256" key="2">
    <source>
        <dbReference type="ARBA" id="ARBA00023002"/>
    </source>
</evidence>
<dbReference type="InterPro" id="IPR021765">
    <property type="entry name" value="UstYa-like"/>
</dbReference>
<reference evidence="4" key="1">
    <citation type="journal article" date="2022" name="New Phytol.">
        <title>Evolutionary transition to the ectomycorrhizal habit in the genomes of a hyperdiverse lineage of mushroom-forming fungi.</title>
        <authorList>
            <person name="Looney B."/>
            <person name="Miyauchi S."/>
            <person name="Morin E."/>
            <person name="Drula E."/>
            <person name="Courty P.E."/>
            <person name="Kohler A."/>
            <person name="Kuo A."/>
            <person name="LaButti K."/>
            <person name="Pangilinan J."/>
            <person name="Lipzen A."/>
            <person name="Riley R."/>
            <person name="Andreopoulos W."/>
            <person name="He G."/>
            <person name="Johnson J."/>
            <person name="Nolan M."/>
            <person name="Tritt A."/>
            <person name="Barry K.W."/>
            <person name="Grigoriev I.V."/>
            <person name="Nagy L.G."/>
            <person name="Hibbett D."/>
            <person name="Henrissat B."/>
            <person name="Matheny P.B."/>
            <person name="Labbe J."/>
            <person name="Martin F.M."/>
        </authorList>
    </citation>
    <scope>NUCLEOTIDE SEQUENCE</scope>
    <source>
        <strain evidence="4">BPL690</strain>
    </source>
</reference>
<proteinExistence type="inferred from homology"/>
<sequence length="165" mass="18993">LPAQLPLHLPIVGLQLDRANDHFSLFDDEEWGTQFPADGFTDLGPSQRPFHVAMFHQMHCLDVIRVGFVTNRTGASHHITHCLRYLRQTILCKADTTLEETVFKKVEDHNEWRAGANGVGMVHRCRDWTAVWKYMREFPSKNSILDSDPTGRWLHSGDEKLTVTR</sequence>
<dbReference type="PANTHER" id="PTHR33365">
    <property type="entry name" value="YALI0B05434P"/>
    <property type="match status" value="1"/>
</dbReference>
<protein>
    <submittedName>
        <fullName evidence="4">Uncharacterized protein</fullName>
    </submittedName>
</protein>
<name>A0AAD4QFT1_9AGAM</name>
<dbReference type="EMBL" id="WTXG01000120">
    <property type="protein sequence ID" value="KAI0292496.1"/>
    <property type="molecule type" value="Genomic_DNA"/>
</dbReference>
<keyword evidence="2" id="KW-0560">Oxidoreductase</keyword>
<organism evidence="4 5">
    <name type="scientific">Multifurca ochricompacta</name>
    <dbReference type="NCBI Taxonomy" id="376703"/>
    <lineage>
        <taxon>Eukaryota</taxon>
        <taxon>Fungi</taxon>
        <taxon>Dikarya</taxon>
        <taxon>Basidiomycota</taxon>
        <taxon>Agaricomycotina</taxon>
        <taxon>Agaricomycetes</taxon>
        <taxon>Russulales</taxon>
        <taxon>Russulaceae</taxon>
        <taxon>Multifurca</taxon>
    </lineage>
</organism>